<keyword evidence="3" id="KW-1185">Reference proteome</keyword>
<comment type="caution">
    <text evidence="2">The sequence shown here is derived from an EMBL/GenBank/DDBJ whole genome shotgun (WGS) entry which is preliminary data.</text>
</comment>
<organism evidence="2 3">
    <name type="scientific">Phytophthora oleae</name>
    <dbReference type="NCBI Taxonomy" id="2107226"/>
    <lineage>
        <taxon>Eukaryota</taxon>
        <taxon>Sar</taxon>
        <taxon>Stramenopiles</taxon>
        <taxon>Oomycota</taxon>
        <taxon>Peronosporomycetes</taxon>
        <taxon>Peronosporales</taxon>
        <taxon>Peronosporaceae</taxon>
        <taxon>Phytophthora</taxon>
    </lineage>
</organism>
<dbReference type="InterPro" id="IPR000719">
    <property type="entry name" value="Prot_kinase_dom"/>
</dbReference>
<dbReference type="Pfam" id="PF00069">
    <property type="entry name" value="Pkinase"/>
    <property type="match status" value="1"/>
</dbReference>
<evidence type="ECO:0000313" key="2">
    <source>
        <dbReference type="EMBL" id="KAL3659255.1"/>
    </source>
</evidence>
<dbReference type="SUPFAM" id="SSF56112">
    <property type="entry name" value="Protein kinase-like (PK-like)"/>
    <property type="match status" value="1"/>
</dbReference>
<dbReference type="EMBL" id="JBIMZQ010000048">
    <property type="protein sequence ID" value="KAL3659255.1"/>
    <property type="molecule type" value="Genomic_DNA"/>
</dbReference>
<dbReference type="PROSITE" id="PS50011">
    <property type="entry name" value="PROTEIN_KINASE_DOM"/>
    <property type="match status" value="1"/>
</dbReference>
<gene>
    <name evidence="2" type="ORF">V7S43_015833</name>
</gene>
<reference evidence="2 3" key="1">
    <citation type="submission" date="2024-09" db="EMBL/GenBank/DDBJ databases">
        <title>Genome sequencing and assembly of Phytophthora oleae, isolate VK10A, causative agent of rot of olive drupes.</title>
        <authorList>
            <person name="Conti Taguali S."/>
            <person name="Riolo M."/>
            <person name="La Spada F."/>
            <person name="Cacciola S.O."/>
            <person name="Dionisio G."/>
        </authorList>
    </citation>
    <scope>NUCLEOTIDE SEQUENCE [LARGE SCALE GENOMIC DNA]</scope>
    <source>
        <strain evidence="2 3">VK10A</strain>
    </source>
</reference>
<evidence type="ECO:0000313" key="3">
    <source>
        <dbReference type="Proteomes" id="UP001632037"/>
    </source>
</evidence>
<sequence>MMLEKVLLDEKEFELIPNSVAVPVEELAGYAAQEILQGDIKQAVKNYQPTAISRLCGKKCMPEDLTPQKLSLKWVLRHEEVIQKRDGDIASGAFARVYRGLWLGASVALKKIVKVGLAEEQALHEEVNIWYKLRHPNIVSLYGACCEKHQMFVCELIDEMPLSSCVRKKVTELEIWQYLHDAAVGLQGLHWHKIVHADLKGNNILVTTDGRAKLIDFGLSCLQSVDGGAAMGALRWKAPECLNGQGPIFESDVFSLGMCIIEALAGKLPWGNKHDSVVKADVKKGLLPSKPESFSPVQWELVLRMCCFKPQDRLRLDDVIKVLGVFAGRSPYINNDWLKYTIAQWQSED</sequence>
<evidence type="ECO:0000259" key="1">
    <source>
        <dbReference type="PROSITE" id="PS50011"/>
    </source>
</evidence>
<dbReference type="Gene3D" id="1.10.510.10">
    <property type="entry name" value="Transferase(Phosphotransferase) domain 1"/>
    <property type="match status" value="1"/>
</dbReference>
<dbReference type="InterPro" id="IPR008271">
    <property type="entry name" value="Ser/Thr_kinase_AS"/>
</dbReference>
<dbReference type="InterPro" id="IPR011009">
    <property type="entry name" value="Kinase-like_dom_sf"/>
</dbReference>
<dbReference type="PROSITE" id="PS00108">
    <property type="entry name" value="PROTEIN_KINASE_ST"/>
    <property type="match status" value="1"/>
</dbReference>
<dbReference type="AlphaFoldDB" id="A0ABD3EZF8"/>
<dbReference type="PANTHER" id="PTHR44329">
    <property type="entry name" value="SERINE/THREONINE-PROTEIN KINASE TNNI3K-RELATED"/>
    <property type="match status" value="1"/>
</dbReference>
<dbReference type="Gene3D" id="3.30.200.20">
    <property type="entry name" value="Phosphorylase Kinase, domain 1"/>
    <property type="match status" value="1"/>
</dbReference>
<dbReference type="PANTHER" id="PTHR44329:SF214">
    <property type="entry name" value="PROTEIN KINASE DOMAIN-CONTAINING PROTEIN"/>
    <property type="match status" value="1"/>
</dbReference>
<dbReference type="InterPro" id="IPR051681">
    <property type="entry name" value="Ser/Thr_Kinases-Pseudokinases"/>
</dbReference>
<proteinExistence type="predicted"/>
<dbReference type="Proteomes" id="UP001632037">
    <property type="component" value="Unassembled WGS sequence"/>
</dbReference>
<accession>A0ABD3EZF8</accession>
<name>A0ABD3EZF8_9STRA</name>
<dbReference type="SMART" id="SM00220">
    <property type="entry name" value="S_TKc"/>
    <property type="match status" value="1"/>
</dbReference>
<protein>
    <recommendedName>
        <fullName evidence="1">Protein kinase domain-containing protein</fullName>
    </recommendedName>
</protein>
<feature type="domain" description="Protein kinase" evidence="1">
    <location>
        <begin position="83"/>
        <end position="333"/>
    </location>
</feature>